<reference evidence="2 3" key="1">
    <citation type="submission" date="2013-08" db="EMBL/GenBank/DDBJ databases">
        <authorList>
            <person name="Weinstock G."/>
            <person name="Sodergren E."/>
            <person name="Wylie T."/>
            <person name="Fulton L."/>
            <person name="Fulton R."/>
            <person name="Fronick C."/>
            <person name="O'Laughlin M."/>
            <person name="Godfrey J."/>
            <person name="Miner T."/>
            <person name="Herter B."/>
            <person name="Appelbaum E."/>
            <person name="Cordes M."/>
            <person name="Lek S."/>
            <person name="Wollam A."/>
            <person name="Pepin K.H."/>
            <person name="Palsikar V.B."/>
            <person name="Mitreva M."/>
            <person name="Wilson R.K."/>
        </authorList>
    </citation>
    <scope>NUCLEOTIDE SEQUENCE [LARGE SCALE GENOMIC DNA]</scope>
    <source>
        <strain evidence="2 3">F0530</strain>
    </source>
</reference>
<comment type="caution">
    <text evidence="2">The sequence shown here is derived from an EMBL/GenBank/DDBJ whole genome shotgun (WGS) entry which is preliminary data.</text>
</comment>
<sequence length="338" mass="36501">MGLRALSRLNAENIARHLVMTQRLLETDPEVAYAHARYAASHAGRIAIVREAAGIAAYVAGLYSEALRELRAARRLSGMDTMYRAMEVDCERALGRPDAALRSAQNALQLDLEDDERAELAIVVTGIYHDQGNDELALITIEDAIRKAPKDTETLRRLHSVRADRLEDLGRVREAEAIRERIYVPEEPEVELYDIEEESAPELAEIARQLEEQSQAEAAERRREAEKLEAASQEGSADGAEVGAATEGIESADGAEDADAAAAEDAETASSVAAEADYVVDTVKDAADEDAAATDEEEPEVVAEESEAEATEAAGSTEGDDVDPIAAEVEDVIEGRSK</sequence>
<feature type="compositionally biased region" description="Acidic residues" evidence="1">
    <location>
        <begin position="287"/>
        <end position="310"/>
    </location>
</feature>
<evidence type="ECO:0008006" key="4">
    <source>
        <dbReference type="Google" id="ProtNLM"/>
    </source>
</evidence>
<feature type="compositionally biased region" description="Acidic residues" evidence="1">
    <location>
        <begin position="318"/>
        <end position="332"/>
    </location>
</feature>
<dbReference type="Proteomes" id="UP000016481">
    <property type="component" value="Unassembled WGS sequence"/>
</dbReference>
<feature type="compositionally biased region" description="Acidic residues" evidence="1">
    <location>
        <begin position="253"/>
        <end position="267"/>
    </location>
</feature>
<organism evidence="2 3">
    <name type="scientific">Actinomyces graevenitzii F0530</name>
    <dbReference type="NCBI Taxonomy" id="1321817"/>
    <lineage>
        <taxon>Bacteria</taxon>
        <taxon>Bacillati</taxon>
        <taxon>Actinomycetota</taxon>
        <taxon>Actinomycetes</taxon>
        <taxon>Actinomycetales</taxon>
        <taxon>Actinomycetaceae</taxon>
        <taxon>Actinomyces</taxon>
    </lineage>
</organism>
<accession>U1QEH7</accession>
<protein>
    <recommendedName>
        <fullName evidence="4">Tetratricopeptide repeat protein</fullName>
    </recommendedName>
</protein>
<dbReference type="AlphaFoldDB" id="U1QEH7"/>
<proteinExistence type="predicted"/>
<gene>
    <name evidence="2" type="ORF">HMPREF1978_00083</name>
</gene>
<feature type="region of interest" description="Disordered" evidence="1">
    <location>
        <begin position="211"/>
        <end position="338"/>
    </location>
</feature>
<name>U1QEH7_9ACTO</name>
<dbReference type="HOGENOM" id="CLU_026634_1_0_11"/>
<feature type="compositionally biased region" description="Low complexity" evidence="1">
    <location>
        <begin position="268"/>
        <end position="281"/>
    </location>
</feature>
<evidence type="ECO:0000256" key="1">
    <source>
        <dbReference type="SAM" id="MobiDB-lite"/>
    </source>
</evidence>
<dbReference type="PATRIC" id="fig|1321817.3.peg.74"/>
<evidence type="ECO:0000313" key="3">
    <source>
        <dbReference type="Proteomes" id="UP000016481"/>
    </source>
</evidence>
<feature type="compositionally biased region" description="Basic and acidic residues" evidence="1">
    <location>
        <begin position="218"/>
        <end position="229"/>
    </location>
</feature>
<evidence type="ECO:0000313" key="2">
    <source>
        <dbReference type="EMBL" id="ERH20711.1"/>
    </source>
</evidence>
<dbReference type="InterPro" id="IPR011990">
    <property type="entry name" value="TPR-like_helical_dom_sf"/>
</dbReference>
<dbReference type="Gene3D" id="1.25.40.10">
    <property type="entry name" value="Tetratricopeptide repeat domain"/>
    <property type="match status" value="1"/>
</dbReference>
<dbReference type="EMBL" id="AWSC01000004">
    <property type="protein sequence ID" value="ERH20711.1"/>
    <property type="molecule type" value="Genomic_DNA"/>
</dbReference>
<dbReference type="SUPFAM" id="SSF48452">
    <property type="entry name" value="TPR-like"/>
    <property type="match status" value="1"/>
</dbReference>